<dbReference type="Gene3D" id="2.30.110.10">
    <property type="entry name" value="Electron Transport, Fmn-binding Protein, Chain A"/>
    <property type="match status" value="1"/>
</dbReference>
<comment type="caution">
    <text evidence="2">The sequence shown here is derived from an EMBL/GenBank/DDBJ whole genome shotgun (WGS) entry which is preliminary data.</text>
</comment>
<evidence type="ECO:0000313" key="2">
    <source>
        <dbReference type="EMBL" id="EWH11668.1"/>
    </source>
</evidence>
<dbReference type="AlphaFoldDB" id="W7QVC7"/>
<sequence>MNEQNSAFHAGEQKLHQQLGISRKMEKIGNQYIRNFMPEQHQSFYQQLPFIWLGFVDKHKQPWATALFNTQDQLVTIKNDKELAITFDSQLQDNKFQPSNAFSDIALLGIEPWTRRRNRLSVSISHWTNTAIELKVKQSFGNCPKYIQARQMNARINRSVGFTQSTRIEQLNAQQTGLIEQADTFYIASFYQGADISHRGGLAGFVKVEGNRILFPDYSGNQFFNTLGNIQQNGLAGLTFIEHNNGHMLQLTGQAKIITKHPLLAHFKGALRFVQFDISHGYWTEHAWPYTFVEGEQSPHLNQTGTWQQARQNLTAATNNMHNQLKLSPSQQVQQMFKAGLQESTKYTQRK</sequence>
<dbReference type="EMBL" id="ARZY01000003">
    <property type="protein sequence ID" value="EWH11668.1"/>
    <property type="molecule type" value="Genomic_DNA"/>
</dbReference>
<dbReference type="InterPro" id="IPR012349">
    <property type="entry name" value="Split_barrel_FMN-bd"/>
</dbReference>
<dbReference type="PATRIC" id="fig|1328313.3.peg.530"/>
<organism evidence="2 3">
    <name type="scientific">Catenovulum agarivorans DS-2</name>
    <dbReference type="NCBI Taxonomy" id="1328313"/>
    <lineage>
        <taxon>Bacteria</taxon>
        <taxon>Pseudomonadati</taxon>
        <taxon>Pseudomonadota</taxon>
        <taxon>Gammaproteobacteria</taxon>
        <taxon>Alteromonadales</taxon>
        <taxon>Alteromonadaceae</taxon>
        <taxon>Catenovulum</taxon>
    </lineage>
</organism>
<dbReference type="SUPFAM" id="SSF50475">
    <property type="entry name" value="FMN-binding split barrel"/>
    <property type="match status" value="1"/>
</dbReference>
<evidence type="ECO:0000313" key="3">
    <source>
        <dbReference type="Proteomes" id="UP000019276"/>
    </source>
</evidence>
<dbReference type="PANTHER" id="PTHR42815">
    <property type="entry name" value="FAD-BINDING, PUTATIVE (AFU_ORTHOLOGUE AFUA_6G07600)-RELATED"/>
    <property type="match status" value="1"/>
</dbReference>
<dbReference type="eggNOG" id="COG3576">
    <property type="taxonomic scope" value="Bacteria"/>
</dbReference>
<evidence type="ECO:0000259" key="1">
    <source>
        <dbReference type="Pfam" id="PF01243"/>
    </source>
</evidence>
<keyword evidence="3" id="KW-1185">Reference proteome</keyword>
<dbReference type="STRING" id="1328313.DS2_02545"/>
<proteinExistence type="predicted"/>
<reference evidence="2 3" key="1">
    <citation type="journal article" date="2014" name="Genome Announc.">
        <title>Draft Genome Sequence of the Agar-Degrading Bacterium Catenovulum sp. Strain DS-2, Isolated from Intestines of Haliotis diversicolor.</title>
        <authorList>
            <person name="Shan D."/>
            <person name="Li X."/>
            <person name="Gu Z."/>
            <person name="Wei G."/>
            <person name="Gao Z."/>
            <person name="Shao Z."/>
        </authorList>
    </citation>
    <scope>NUCLEOTIDE SEQUENCE [LARGE SCALE GENOMIC DNA]</scope>
    <source>
        <strain evidence="2 3">DS-2</strain>
    </source>
</reference>
<dbReference type="RefSeq" id="WP_160168533.1">
    <property type="nucleotide sequence ID" value="NZ_ARZY01000003.1"/>
</dbReference>
<dbReference type="Pfam" id="PF01243">
    <property type="entry name" value="PNPOx_N"/>
    <property type="match status" value="1"/>
</dbReference>
<protein>
    <submittedName>
        <fullName evidence="2">Oxidoreductase, FAD-binding protein</fullName>
    </submittedName>
</protein>
<gene>
    <name evidence="2" type="ORF">DS2_02545</name>
</gene>
<dbReference type="PANTHER" id="PTHR42815:SF2">
    <property type="entry name" value="FAD-BINDING, PUTATIVE (AFU_ORTHOLOGUE AFUA_6G07600)-RELATED"/>
    <property type="match status" value="1"/>
</dbReference>
<accession>W7QVC7</accession>
<name>W7QVC7_9ALTE</name>
<dbReference type="Proteomes" id="UP000019276">
    <property type="component" value="Unassembled WGS sequence"/>
</dbReference>
<dbReference type="OrthoDB" id="9796486at2"/>
<feature type="domain" description="Pyridoxamine 5'-phosphate oxidase N-terminal" evidence="1">
    <location>
        <begin position="177"/>
        <end position="267"/>
    </location>
</feature>
<dbReference type="InterPro" id="IPR011576">
    <property type="entry name" value="Pyridox_Oxase_N"/>
</dbReference>